<name>A0ABM1T8E1_LIMPO</name>
<feature type="transmembrane region" description="Helical" evidence="11">
    <location>
        <begin position="423"/>
        <end position="444"/>
    </location>
</feature>
<evidence type="ECO:0000256" key="11">
    <source>
        <dbReference type="SAM" id="Phobius"/>
    </source>
</evidence>
<dbReference type="PANTHER" id="PTHR21522">
    <property type="entry name" value="PROTON CHANNEL OTOP"/>
    <property type="match status" value="1"/>
</dbReference>
<evidence type="ECO:0000256" key="4">
    <source>
        <dbReference type="ARBA" id="ARBA00022475"/>
    </source>
</evidence>
<keyword evidence="3" id="KW-0813">Transport</keyword>
<comment type="subcellular location">
    <subcellularLocation>
        <location evidence="1">Cell membrane</location>
        <topology evidence="1">Multi-pass membrane protein</topology>
    </subcellularLocation>
</comment>
<feature type="transmembrane region" description="Helical" evidence="11">
    <location>
        <begin position="113"/>
        <end position="132"/>
    </location>
</feature>
<evidence type="ECO:0000256" key="5">
    <source>
        <dbReference type="ARBA" id="ARBA00022692"/>
    </source>
</evidence>
<evidence type="ECO:0000256" key="7">
    <source>
        <dbReference type="ARBA" id="ARBA00022989"/>
    </source>
</evidence>
<keyword evidence="10" id="KW-0407">Ion channel</keyword>
<dbReference type="Proteomes" id="UP000694941">
    <property type="component" value="Unplaced"/>
</dbReference>
<evidence type="ECO:0000256" key="10">
    <source>
        <dbReference type="ARBA" id="ARBA00023303"/>
    </source>
</evidence>
<evidence type="ECO:0000256" key="3">
    <source>
        <dbReference type="ARBA" id="ARBA00022448"/>
    </source>
</evidence>
<dbReference type="GeneID" id="106468130"/>
<sequence length="565" mass="64287">MHSDVQMNCLLRERTQQFIILSSIYAQLLVVVCITLFTSEVVTSEVPFFYFEYATVQVNKIVHDAKQSHYTVGRIMNSAIMNGLRKIGLRRETEDPKSHNTHNSYSEKSHGSLFLRIGAIAFGLGTMIYNGLEFGKFFEVPVSSPCYSVLLGVNPVFQMIFTFFQMYFIFVNCRLNIQKFKTVARFGLMHMVATNLCVWLRTLGKETLYEISEELIKSEQTNLLEELIVPIKDNSTKRNNTNICQKTDIMGDIVSHSSPFLYPFIVEYSLIGAAILYVMWQNIGKTPVVRVETQENDGVLDSSSPRTRTRMNCVGASKGLFLGLLVLVVCLICLIVFFVLVHHEEYKILAIFLGDISLCVLLVLNIIAIIAGFIQVRPLRYFPERREEFSSILLGIAGFGLFLYAIFGIIAGSVSSVFSVSNLLVLINSCLTLVQVIIQSLFISDVVCRSTYLSEHNKQKPGKQVVTFLMISNITFWIIYTFQTQKVEASPVELNFFGMWGWTIIVRITLPLAIFYRFHSAVTFAEVWKNSYKTSPHKTYILLCSTSSIELLIHFYNIKHLLLLN</sequence>
<keyword evidence="6" id="KW-0375">Hydrogen ion transport</keyword>
<evidence type="ECO:0000313" key="12">
    <source>
        <dbReference type="Proteomes" id="UP000694941"/>
    </source>
</evidence>
<evidence type="ECO:0000256" key="6">
    <source>
        <dbReference type="ARBA" id="ARBA00022781"/>
    </source>
</evidence>
<evidence type="ECO:0000256" key="9">
    <source>
        <dbReference type="ARBA" id="ARBA00023136"/>
    </source>
</evidence>
<evidence type="ECO:0000256" key="8">
    <source>
        <dbReference type="ARBA" id="ARBA00023065"/>
    </source>
</evidence>
<feature type="transmembrane region" description="Helical" evidence="11">
    <location>
        <begin position="320"/>
        <end position="342"/>
    </location>
</feature>
<feature type="transmembrane region" description="Helical" evidence="11">
    <location>
        <begin position="260"/>
        <end position="280"/>
    </location>
</feature>
<proteinExistence type="inferred from homology"/>
<dbReference type="Pfam" id="PF03189">
    <property type="entry name" value="Otopetrin"/>
    <property type="match status" value="2"/>
</dbReference>
<keyword evidence="9 11" id="KW-0472">Membrane</keyword>
<feature type="transmembrane region" description="Helical" evidence="11">
    <location>
        <begin position="539"/>
        <end position="558"/>
    </location>
</feature>
<evidence type="ECO:0000256" key="1">
    <source>
        <dbReference type="ARBA" id="ARBA00004651"/>
    </source>
</evidence>
<evidence type="ECO:0000313" key="13">
    <source>
        <dbReference type="RefSeq" id="XP_022252147.1"/>
    </source>
</evidence>
<keyword evidence="12" id="KW-1185">Reference proteome</keyword>
<feature type="transmembrane region" description="Helical" evidence="11">
    <location>
        <begin position="152"/>
        <end position="171"/>
    </location>
</feature>
<keyword evidence="8" id="KW-0406">Ion transport</keyword>
<feature type="non-terminal residue" evidence="13">
    <location>
        <position position="565"/>
    </location>
</feature>
<keyword evidence="5 11" id="KW-0812">Transmembrane</keyword>
<reference evidence="13" key="1">
    <citation type="submission" date="2025-08" db="UniProtKB">
        <authorList>
            <consortium name="RefSeq"/>
        </authorList>
    </citation>
    <scope>IDENTIFICATION</scope>
    <source>
        <tissue evidence="13">Muscle</tissue>
    </source>
</reference>
<dbReference type="RefSeq" id="XP_022252147.1">
    <property type="nucleotide sequence ID" value="XM_022396439.1"/>
</dbReference>
<dbReference type="PANTHER" id="PTHR21522:SF62">
    <property type="entry name" value="OTOPETRIN-LIKE A, ISOFORM C"/>
    <property type="match status" value="1"/>
</dbReference>
<feature type="transmembrane region" description="Helical" evidence="11">
    <location>
        <begin position="465"/>
        <end position="482"/>
    </location>
</feature>
<feature type="transmembrane region" description="Helical" evidence="11">
    <location>
        <begin position="392"/>
        <end position="411"/>
    </location>
</feature>
<keyword evidence="7 11" id="KW-1133">Transmembrane helix</keyword>
<dbReference type="InterPro" id="IPR004878">
    <property type="entry name" value="Otopetrin"/>
</dbReference>
<evidence type="ECO:0000256" key="2">
    <source>
        <dbReference type="ARBA" id="ARBA00006513"/>
    </source>
</evidence>
<gene>
    <name evidence="13" type="primary">LOC106468130</name>
</gene>
<feature type="transmembrane region" description="Helical" evidence="11">
    <location>
        <begin position="494"/>
        <end position="518"/>
    </location>
</feature>
<protein>
    <submittedName>
        <fullName evidence="13">Otopetrin-1-like</fullName>
    </submittedName>
</protein>
<feature type="transmembrane region" description="Helical" evidence="11">
    <location>
        <begin position="348"/>
        <end position="371"/>
    </location>
</feature>
<feature type="transmembrane region" description="Helical" evidence="11">
    <location>
        <begin position="18"/>
        <end position="37"/>
    </location>
</feature>
<keyword evidence="4" id="KW-1003">Cell membrane</keyword>
<organism evidence="12 13">
    <name type="scientific">Limulus polyphemus</name>
    <name type="common">Atlantic horseshoe crab</name>
    <dbReference type="NCBI Taxonomy" id="6850"/>
    <lineage>
        <taxon>Eukaryota</taxon>
        <taxon>Metazoa</taxon>
        <taxon>Ecdysozoa</taxon>
        <taxon>Arthropoda</taxon>
        <taxon>Chelicerata</taxon>
        <taxon>Merostomata</taxon>
        <taxon>Xiphosura</taxon>
        <taxon>Limulidae</taxon>
        <taxon>Limulus</taxon>
    </lineage>
</organism>
<accession>A0ABM1T8E1</accession>
<comment type="similarity">
    <text evidence="2">Belongs to the otopetrin family.</text>
</comment>
<feature type="transmembrane region" description="Helical" evidence="11">
    <location>
        <begin position="183"/>
        <end position="202"/>
    </location>
</feature>